<comment type="similarity">
    <text evidence="3 14">Belongs to the PsaJ family.</text>
</comment>
<dbReference type="Pfam" id="PF01701">
    <property type="entry name" value="PSI_PsaJ"/>
    <property type="match status" value="1"/>
</dbReference>
<keyword evidence="8 14" id="KW-0812">Transmembrane</keyword>
<proteinExistence type="inferred from homology"/>
<keyword evidence="5 16" id="KW-0150">Chloroplast</keyword>
<accession>A0A7T7FMU4</accession>
<evidence type="ECO:0000256" key="14">
    <source>
        <dbReference type="HAMAP-Rule" id="MF_00522"/>
    </source>
</evidence>
<feature type="transmembrane region" description="Helical" evidence="15">
    <location>
        <begin position="49"/>
        <end position="70"/>
    </location>
</feature>
<gene>
    <name evidence="14 16" type="primary">psaJ</name>
</gene>
<keyword evidence="12 14" id="KW-0472">Membrane</keyword>
<dbReference type="GO" id="GO:0009535">
    <property type="term" value="C:chloroplast thylakoid membrane"/>
    <property type="evidence" value="ECO:0007669"/>
    <property type="project" value="UniProtKB-SubCell"/>
</dbReference>
<evidence type="ECO:0000256" key="10">
    <source>
        <dbReference type="ARBA" id="ARBA00022989"/>
    </source>
</evidence>
<keyword evidence="11 14" id="KW-0793">Thylakoid</keyword>
<evidence type="ECO:0000256" key="7">
    <source>
        <dbReference type="ARBA" id="ARBA00022640"/>
    </source>
</evidence>
<evidence type="ECO:0000256" key="1">
    <source>
        <dbReference type="ARBA" id="ARBA00002115"/>
    </source>
</evidence>
<dbReference type="PANTHER" id="PTHR36082">
    <property type="match status" value="1"/>
</dbReference>
<keyword evidence="7 16" id="KW-0934">Plastid</keyword>
<geneLocation type="chloroplast" evidence="16"/>
<comment type="subcellular location">
    <subcellularLocation>
        <location evidence="2 14">Plastid</location>
        <location evidence="2 14">Chloroplast thylakoid membrane</location>
        <topology evidence="2 14">Single-pass membrane protein</topology>
    </subcellularLocation>
</comment>
<comment type="function">
    <text evidence="1 14">May help in the organization of the PsaE and PsaF subunits.</text>
</comment>
<keyword evidence="10 14" id="KW-1133">Transmembrane helix</keyword>
<evidence type="ECO:0000313" key="16">
    <source>
        <dbReference type="EMBL" id="QQL92704.1"/>
    </source>
</evidence>
<evidence type="ECO:0000256" key="4">
    <source>
        <dbReference type="ARBA" id="ARBA00019868"/>
    </source>
</evidence>
<evidence type="ECO:0000256" key="12">
    <source>
        <dbReference type="ARBA" id="ARBA00023136"/>
    </source>
</evidence>
<dbReference type="InterPro" id="IPR002615">
    <property type="entry name" value="PSI_PsaJ"/>
</dbReference>
<name>A0A7T7FMU4_9CARY</name>
<evidence type="ECO:0000256" key="9">
    <source>
        <dbReference type="ARBA" id="ARBA00022836"/>
    </source>
</evidence>
<dbReference type="FunFam" id="1.20.5.510:FF:000001">
    <property type="entry name" value="Photosystem I reaction center subunit IX"/>
    <property type="match status" value="1"/>
</dbReference>
<evidence type="ECO:0000256" key="15">
    <source>
        <dbReference type="SAM" id="Phobius"/>
    </source>
</evidence>
<dbReference type="HAMAP" id="MF_00522">
    <property type="entry name" value="PSI_PsaJ"/>
    <property type="match status" value="1"/>
</dbReference>
<keyword evidence="6 14" id="KW-0602">Photosynthesis</keyword>
<dbReference type="Gene3D" id="1.20.5.510">
    <property type="entry name" value="Single helix bin"/>
    <property type="match status" value="1"/>
</dbReference>
<dbReference type="SUPFAM" id="SSF81544">
    <property type="entry name" value="Subunit IX of photosystem I reaction centre, PsaJ"/>
    <property type="match status" value="1"/>
</dbReference>
<feature type="transmembrane region" description="Helical" evidence="15">
    <location>
        <begin position="6"/>
        <end position="28"/>
    </location>
</feature>
<evidence type="ECO:0000256" key="5">
    <source>
        <dbReference type="ARBA" id="ARBA00022528"/>
    </source>
</evidence>
<evidence type="ECO:0000256" key="6">
    <source>
        <dbReference type="ARBA" id="ARBA00022531"/>
    </source>
</evidence>
<dbReference type="EMBL" id="MW017634">
    <property type="protein sequence ID" value="QQL92704.1"/>
    <property type="molecule type" value="Genomic_DNA"/>
</dbReference>
<organism evidence="16">
    <name type="scientific">Fagopyrum leptopodum</name>
    <dbReference type="NCBI Taxonomy" id="85476"/>
    <lineage>
        <taxon>Eukaryota</taxon>
        <taxon>Viridiplantae</taxon>
        <taxon>Streptophyta</taxon>
        <taxon>Embryophyta</taxon>
        <taxon>Tracheophyta</taxon>
        <taxon>Spermatophyta</taxon>
        <taxon>Magnoliopsida</taxon>
        <taxon>eudicotyledons</taxon>
        <taxon>Gunneridae</taxon>
        <taxon>Pentapetalae</taxon>
        <taxon>Caryophyllales</taxon>
        <taxon>Polygonaceae</taxon>
        <taxon>Polygonoideae</taxon>
        <taxon>Fagopyreae</taxon>
        <taxon>Fagopyrum</taxon>
    </lineage>
</organism>
<dbReference type="InterPro" id="IPR036062">
    <property type="entry name" value="PSI_PsaJ_sf"/>
</dbReference>
<evidence type="ECO:0000256" key="11">
    <source>
        <dbReference type="ARBA" id="ARBA00023078"/>
    </source>
</evidence>
<keyword evidence="9 14" id="KW-0603">Photosystem I</keyword>
<dbReference type="GO" id="GO:0009522">
    <property type="term" value="C:photosystem I"/>
    <property type="evidence" value="ECO:0007669"/>
    <property type="project" value="UniProtKB-KW"/>
</dbReference>
<protein>
    <recommendedName>
        <fullName evidence="4 14">Photosystem I reaction center subunit IX</fullName>
    </recommendedName>
    <alternativeName>
        <fullName evidence="13 14">PSI-J</fullName>
    </alternativeName>
</protein>
<evidence type="ECO:0000256" key="8">
    <source>
        <dbReference type="ARBA" id="ARBA00022692"/>
    </source>
</evidence>
<dbReference type="AlphaFoldDB" id="A0A7T7FMU4"/>
<dbReference type="PANTHER" id="PTHR36082:SF2">
    <property type="entry name" value="PHOTOSYSTEM I REACTION CENTER SUBUNIT IX"/>
    <property type="match status" value="1"/>
</dbReference>
<reference evidence="16" key="1">
    <citation type="submission" date="2020-09" db="EMBL/GenBank/DDBJ databases">
        <title>Complete Chloroplast Genome of Fagopyrum leptopodum.</title>
        <authorList>
            <person name="Li Q."/>
            <person name="Xiang D."/>
        </authorList>
    </citation>
    <scope>NUCLEOTIDE SEQUENCE</scope>
</reference>
<evidence type="ECO:0000256" key="2">
    <source>
        <dbReference type="ARBA" id="ARBA00004581"/>
    </source>
</evidence>
<evidence type="ECO:0000256" key="13">
    <source>
        <dbReference type="ARBA" id="ARBA00033429"/>
    </source>
</evidence>
<dbReference type="GO" id="GO:0015979">
    <property type="term" value="P:photosynthesis"/>
    <property type="evidence" value="ECO:0007669"/>
    <property type="project" value="UniProtKB-UniRule"/>
</dbReference>
<sequence length="87" mass="10400">MYKYKWFFLLNTYASDYLLYMYYSYVLLCYNIEIKTKQEGGFSMRDLKTYLSVAPVLSTLWFGSLAGLLIEINRFFPDALTFPFFSF</sequence>
<evidence type="ECO:0000256" key="3">
    <source>
        <dbReference type="ARBA" id="ARBA00006318"/>
    </source>
</evidence>